<evidence type="ECO:0000313" key="5">
    <source>
        <dbReference type="Proteomes" id="UP000092730"/>
    </source>
</evidence>
<reference evidence="4" key="4">
    <citation type="submission" date="2024-02" db="EMBL/GenBank/DDBJ databases">
        <title>Comparative genomics of Cryptococcus and Kwoniella reveals pathogenesis evolution and contrasting modes of karyotype evolution via chromosome fusion or intercentromeric recombination.</title>
        <authorList>
            <person name="Coelho M.A."/>
            <person name="David-Palma M."/>
            <person name="Shea T."/>
            <person name="Bowers K."/>
            <person name="McGinley-Smith S."/>
            <person name="Mohammad A.W."/>
            <person name="Gnirke A."/>
            <person name="Yurkov A.M."/>
            <person name="Nowrousian M."/>
            <person name="Sun S."/>
            <person name="Cuomo C.A."/>
            <person name="Heitman J."/>
        </authorList>
    </citation>
    <scope>NUCLEOTIDE SEQUENCE</scope>
    <source>
        <strain evidence="4">CBS 10118</strain>
    </source>
</reference>
<dbReference type="EMBL" id="CP144541">
    <property type="protein sequence ID" value="WVW79142.1"/>
    <property type="molecule type" value="Genomic_DNA"/>
</dbReference>
<keyword evidence="2" id="KW-0812">Transmembrane</keyword>
<protein>
    <recommendedName>
        <fullName evidence="6">MARVEL domain-containing protein</fullName>
    </recommendedName>
</protein>
<dbReference type="EMBL" id="KI894020">
    <property type="protein sequence ID" value="OCF26793.1"/>
    <property type="molecule type" value="Genomic_DNA"/>
</dbReference>
<feature type="transmembrane region" description="Helical" evidence="2">
    <location>
        <begin position="88"/>
        <end position="112"/>
    </location>
</feature>
<proteinExistence type="predicted"/>
<dbReference type="RefSeq" id="XP_019047863.1">
    <property type="nucleotide sequence ID" value="XM_019191115.1"/>
</dbReference>
<name>A0A1B9G715_9TREE</name>
<feature type="region of interest" description="Disordered" evidence="1">
    <location>
        <begin position="1"/>
        <end position="21"/>
    </location>
</feature>
<keyword evidence="2" id="KW-1133">Transmembrane helix</keyword>
<dbReference type="OrthoDB" id="10536474at2759"/>
<evidence type="ECO:0000313" key="4">
    <source>
        <dbReference type="EMBL" id="WVW79142.1"/>
    </source>
</evidence>
<dbReference type="AlphaFoldDB" id="A0A1B9G715"/>
<evidence type="ECO:0000256" key="1">
    <source>
        <dbReference type="SAM" id="MobiDB-lite"/>
    </source>
</evidence>
<reference evidence="3" key="1">
    <citation type="submission" date="2013-07" db="EMBL/GenBank/DDBJ databases">
        <title>The Genome Sequence of Cryptococcus bestiolae CBS10118.</title>
        <authorList>
            <consortium name="The Broad Institute Genome Sequencing Platform"/>
            <person name="Cuomo C."/>
            <person name="Litvintseva A."/>
            <person name="Chen Y."/>
            <person name="Heitman J."/>
            <person name="Sun S."/>
            <person name="Springer D."/>
            <person name="Dromer F."/>
            <person name="Young S.K."/>
            <person name="Zeng Q."/>
            <person name="Gargeya S."/>
            <person name="Fitzgerald M."/>
            <person name="Abouelleil A."/>
            <person name="Alvarado L."/>
            <person name="Berlin A.M."/>
            <person name="Chapman S.B."/>
            <person name="Dewar J."/>
            <person name="Goldberg J."/>
            <person name="Griggs A."/>
            <person name="Gujja S."/>
            <person name="Hansen M."/>
            <person name="Howarth C."/>
            <person name="Imamovic A."/>
            <person name="Larimer J."/>
            <person name="McCowan C."/>
            <person name="Murphy C."/>
            <person name="Pearson M."/>
            <person name="Priest M."/>
            <person name="Roberts A."/>
            <person name="Saif S."/>
            <person name="Shea T."/>
            <person name="Sykes S."/>
            <person name="Wortman J."/>
            <person name="Nusbaum C."/>
            <person name="Birren B."/>
        </authorList>
    </citation>
    <scope>NUCLEOTIDE SEQUENCE [LARGE SCALE GENOMIC DNA]</scope>
    <source>
        <strain evidence="3">CBS 10118</strain>
    </source>
</reference>
<accession>A0A1B9G715</accession>
<gene>
    <name evidence="3" type="ORF">I302_04483</name>
    <name evidence="4" type="ORF">I302_101108</name>
</gene>
<evidence type="ECO:0008006" key="6">
    <source>
        <dbReference type="Google" id="ProtNLM"/>
    </source>
</evidence>
<feature type="transmembrane region" description="Helical" evidence="2">
    <location>
        <begin position="141"/>
        <end position="161"/>
    </location>
</feature>
<reference evidence="4" key="2">
    <citation type="submission" date="2013-07" db="EMBL/GenBank/DDBJ databases">
        <authorList>
            <consortium name="The Broad Institute Genome Sequencing Platform"/>
            <person name="Cuomo C."/>
            <person name="Litvintseva A."/>
            <person name="Chen Y."/>
            <person name="Heitman J."/>
            <person name="Sun S."/>
            <person name="Springer D."/>
            <person name="Dromer F."/>
            <person name="Young S.K."/>
            <person name="Zeng Q."/>
            <person name="Gargeya S."/>
            <person name="Fitzgerald M."/>
            <person name="Abouelleil A."/>
            <person name="Alvarado L."/>
            <person name="Berlin A.M."/>
            <person name="Chapman S.B."/>
            <person name="Dewar J."/>
            <person name="Goldberg J."/>
            <person name="Griggs A."/>
            <person name="Gujja S."/>
            <person name="Hansen M."/>
            <person name="Howarth C."/>
            <person name="Imamovic A."/>
            <person name="Larimer J."/>
            <person name="McCowan C."/>
            <person name="Murphy C."/>
            <person name="Pearson M."/>
            <person name="Priest M."/>
            <person name="Roberts A."/>
            <person name="Saif S."/>
            <person name="Shea T."/>
            <person name="Sykes S."/>
            <person name="Wortman J."/>
            <person name="Nusbaum C."/>
            <person name="Birren B."/>
        </authorList>
    </citation>
    <scope>NUCLEOTIDE SEQUENCE</scope>
    <source>
        <strain evidence="4">CBS 10118</strain>
    </source>
</reference>
<organism evidence="3">
    <name type="scientific">Kwoniella bestiolae CBS 10118</name>
    <dbReference type="NCBI Taxonomy" id="1296100"/>
    <lineage>
        <taxon>Eukaryota</taxon>
        <taxon>Fungi</taxon>
        <taxon>Dikarya</taxon>
        <taxon>Basidiomycota</taxon>
        <taxon>Agaricomycotina</taxon>
        <taxon>Tremellomycetes</taxon>
        <taxon>Tremellales</taxon>
        <taxon>Cryptococcaceae</taxon>
        <taxon>Kwoniella</taxon>
    </lineage>
</organism>
<keyword evidence="2" id="KW-0472">Membrane</keyword>
<dbReference type="VEuPathDB" id="FungiDB:I302_04483"/>
<reference evidence="3" key="3">
    <citation type="submission" date="2014-01" db="EMBL/GenBank/DDBJ databases">
        <title>Evolution of pathogenesis and genome organization in the Tremellales.</title>
        <authorList>
            <person name="Cuomo C."/>
            <person name="Litvintseva A."/>
            <person name="Heitman J."/>
            <person name="Chen Y."/>
            <person name="Sun S."/>
            <person name="Springer D."/>
            <person name="Dromer F."/>
            <person name="Young S."/>
            <person name="Zeng Q."/>
            <person name="Chapman S."/>
            <person name="Gujja S."/>
            <person name="Saif S."/>
            <person name="Birren B."/>
        </authorList>
    </citation>
    <scope>NUCLEOTIDE SEQUENCE</scope>
    <source>
        <strain evidence="3">CBS 10118</strain>
    </source>
</reference>
<feature type="transmembrane region" description="Helical" evidence="2">
    <location>
        <begin position="58"/>
        <end position="76"/>
    </location>
</feature>
<evidence type="ECO:0000256" key="2">
    <source>
        <dbReference type="SAM" id="Phobius"/>
    </source>
</evidence>
<evidence type="ECO:0000313" key="3">
    <source>
        <dbReference type="EMBL" id="OCF26793.1"/>
    </source>
</evidence>
<keyword evidence="5" id="KW-1185">Reference proteome</keyword>
<dbReference type="Proteomes" id="UP000092730">
    <property type="component" value="Chromosome 1"/>
</dbReference>
<dbReference type="KEGG" id="kbi:30208882"/>
<sequence>MSTHSIDQDHEKMTHPSPDDNRPSISTVIIRLSQYLISIPTLILGILAIDRSLLSDRWYTDVAIIEASSCVALLVLPPKILYSPIHRSTLTIIGDSLTSLLFLVSIIIIAVYQSQHMGSCSGPATIGVFDNLRACVTMRGAAVLGGIDCALFGITAIMQVWKN</sequence>
<feature type="transmembrane region" description="Helical" evidence="2">
    <location>
        <begin position="28"/>
        <end position="49"/>
    </location>
</feature>
<dbReference type="GeneID" id="30208882"/>